<keyword evidence="4" id="KW-1185">Reference proteome</keyword>
<dbReference type="AlphaFoldDB" id="A0A9D4Z8V2"/>
<dbReference type="OrthoDB" id="1925600at2759"/>
<proteinExistence type="predicted"/>
<keyword evidence="2" id="KW-0812">Transmembrane</keyword>
<evidence type="ECO:0000313" key="4">
    <source>
        <dbReference type="Proteomes" id="UP000886520"/>
    </source>
</evidence>
<feature type="region of interest" description="Disordered" evidence="1">
    <location>
        <begin position="189"/>
        <end position="210"/>
    </location>
</feature>
<dbReference type="GO" id="GO:0009507">
    <property type="term" value="C:chloroplast"/>
    <property type="evidence" value="ECO:0007669"/>
    <property type="project" value="InterPro"/>
</dbReference>
<feature type="compositionally biased region" description="Polar residues" evidence="1">
    <location>
        <begin position="191"/>
        <end position="202"/>
    </location>
</feature>
<dbReference type="GO" id="GO:0006979">
    <property type="term" value="P:response to oxidative stress"/>
    <property type="evidence" value="ECO:0007669"/>
    <property type="project" value="InterPro"/>
</dbReference>
<keyword evidence="2" id="KW-1133">Transmembrane helix</keyword>
<evidence type="ECO:0000313" key="3">
    <source>
        <dbReference type="EMBL" id="KAI5063941.1"/>
    </source>
</evidence>
<evidence type="ECO:0000256" key="1">
    <source>
        <dbReference type="SAM" id="MobiDB-lite"/>
    </source>
</evidence>
<feature type="transmembrane region" description="Helical" evidence="2">
    <location>
        <begin position="150"/>
        <end position="167"/>
    </location>
</feature>
<evidence type="ECO:0000256" key="2">
    <source>
        <dbReference type="SAM" id="Phobius"/>
    </source>
</evidence>
<dbReference type="Proteomes" id="UP000886520">
    <property type="component" value="Chromosome 20"/>
</dbReference>
<dbReference type="PANTHER" id="PTHR36399">
    <property type="entry name" value="PHOTOSYNTHETIC NDH SUBUNIT OF SUBCOMPLEX B 5, CHLOROPLASTIC"/>
    <property type="match status" value="1"/>
</dbReference>
<comment type="caution">
    <text evidence="3">The sequence shown here is derived from an EMBL/GenBank/DDBJ whole genome shotgun (WGS) entry which is preliminary data.</text>
</comment>
<keyword evidence="2" id="KW-0472">Membrane</keyword>
<gene>
    <name evidence="3" type="ORF">GOP47_0020611</name>
</gene>
<dbReference type="InterPro" id="IPR034569">
    <property type="entry name" value="PNSB5"/>
</dbReference>
<reference evidence="3" key="1">
    <citation type="submission" date="2021-01" db="EMBL/GenBank/DDBJ databases">
        <title>Adiantum capillus-veneris genome.</title>
        <authorList>
            <person name="Fang Y."/>
            <person name="Liao Q."/>
        </authorList>
    </citation>
    <scope>NUCLEOTIDE SEQUENCE</scope>
    <source>
        <strain evidence="3">H3</strain>
        <tissue evidence="3">Leaf</tissue>
    </source>
</reference>
<organism evidence="3 4">
    <name type="scientific">Adiantum capillus-veneris</name>
    <name type="common">Maidenhair fern</name>
    <dbReference type="NCBI Taxonomy" id="13818"/>
    <lineage>
        <taxon>Eukaryota</taxon>
        <taxon>Viridiplantae</taxon>
        <taxon>Streptophyta</taxon>
        <taxon>Embryophyta</taxon>
        <taxon>Tracheophyta</taxon>
        <taxon>Polypodiopsida</taxon>
        <taxon>Polypodiidae</taxon>
        <taxon>Polypodiales</taxon>
        <taxon>Pteridineae</taxon>
        <taxon>Pteridaceae</taxon>
        <taxon>Vittarioideae</taxon>
        <taxon>Adiantum</taxon>
    </lineage>
</organism>
<dbReference type="PANTHER" id="PTHR36399:SF1">
    <property type="entry name" value="PHOTOSYNTHETIC NDH SUBUNIT OF SUBCOMPLEX B 5, CHLOROPLASTIC"/>
    <property type="match status" value="1"/>
</dbReference>
<sequence length="210" mass="23440">MASSSVHAIATNIALLVKTPFSHDPSPARLPSLSLAARLCLTGRFTTKGTRGGSLHATKIFGIEPDLPEIDDDLDYDTRTAGEGEEDFFPYGIADGHHMYHGEDANINVLEAFKEPFIEAGGPTGFQAYLGWGSLPVFYLMVWYGVQVEYIFLAAVLFIFAFIGIEMDKPDLDHEFPPEIYMERRKKRLQEQQASETSLQEQEASKISLY</sequence>
<accession>A0A9D4Z8V2</accession>
<dbReference type="EMBL" id="JABFUD020000020">
    <property type="protein sequence ID" value="KAI5063941.1"/>
    <property type="molecule type" value="Genomic_DNA"/>
</dbReference>
<name>A0A9D4Z8V2_ADICA</name>
<protein>
    <submittedName>
        <fullName evidence="3">Uncharacterized protein</fullName>
    </submittedName>
</protein>